<dbReference type="EMBL" id="CP012173">
    <property type="protein sequence ID" value="AKV76237.1"/>
    <property type="molecule type" value="Genomic_DNA"/>
</dbReference>
<dbReference type="EMBL" id="CP012175">
    <property type="protein sequence ID" value="AKV80735.1"/>
    <property type="molecule type" value="Genomic_DNA"/>
</dbReference>
<evidence type="ECO:0008006" key="13">
    <source>
        <dbReference type="Google" id="ProtNLM"/>
    </source>
</evidence>
<evidence type="ECO:0000313" key="10">
    <source>
        <dbReference type="Proteomes" id="UP000062398"/>
    </source>
</evidence>
<evidence type="ECO:0000313" key="7">
    <source>
        <dbReference type="Proteomes" id="UP000029084"/>
    </source>
</evidence>
<dbReference type="Proteomes" id="UP000062475">
    <property type="component" value="Chromosome"/>
</dbReference>
<evidence type="ECO:0000313" key="2">
    <source>
        <dbReference type="EMBL" id="AKV73998.1"/>
    </source>
</evidence>
<dbReference type="EMBL" id="CP012174">
    <property type="protein sequence ID" value="AKV78490.1"/>
    <property type="molecule type" value="Genomic_DNA"/>
</dbReference>
<reference evidence="6 8" key="3">
    <citation type="submission" date="2015-07" db="EMBL/GenBank/DDBJ databases">
        <title>Physiological, transcriptional responses and genome re-sequencing of acid resistant extremely thermoacidophilic Metallosphaera sedula SARC-M1.</title>
        <authorList>
            <person name="Ai C."/>
            <person name="McCarthy S."/>
            <person name="Eckrich V."/>
            <person name="Rudrappa D."/>
            <person name="Qiu G."/>
            <person name="Blum P."/>
        </authorList>
    </citation>
    <scope>NUCLEOTIDE SEQUENCE [LARGE SCALE GENOMIC DNA]</scope>
    <source>
        <strain evidence="6 8">SARC-M1</strain>
    </source>
</reference>
<gene>
    <name evidence="1" type="ORF">HA72_0927</name>
    <name evidence="2" type="ORF">MsedA_0943</name>
    <name evidence="3" type="ORF">MsedB_0944</name>
    <name evidence="4" type="ORF">MsedC_0943</name>
    <name evidence="5" type="ORF">MsedD_0944</name>
    <name evidence="6" type="ORF">MsedE_0944</name>
</gene>
<dbReference type="EMBL" id="CP008822">
    <property type="protein sequence ID" value="AIM27085.1"/>
    <property type="molecule type" value="Genomic_DNA"/>
</dbReference>
<dbReference type="Proteomes" id="UP000056255">
    <property type="component" value="Chromosome"/>
</dbReference>
<dbReference type="Proteomes" id="UP000029084">
    <property type="component" value="Chromosome"/>
</dbReference>
<evidence type="ECO:0000313" key="9">
    <source>
        <dbReference type="Proteomes" id="UP000061362"/>
    </source>
</evidence>
<evidence type="ECO:0000313" key="8">
    <source>
        <dbReference type="Proteomes" id="UP000056255"/>
    </source>
</evidence>
<name>A0A088E711_9CREN</name>
<dbReference type="Proteomes" id="UP000068832">
    <property type="component" value="Chromosome"/>
</dbReference>
<sequence length="113" mass="12963">MDQYNYLLSKFILQFAKESDDEVIALSFLLSSVIRLALAIMDILDPEIELREDVVKLIEESGLYTIFSDILDEMFSLVSNGKTERIAEIVNRLDNIFAKYSDLDANNIQHSQL</sequence>
<evidence type="ECO:0000313" key="5">
    <source>
        <dbReference type="EMBL" id="AKV80735.1"/>
    </source>
</evidence>
<reference evidence="1 7" key="1">
    <citation type="journal article" date="2014" name="J. Bacteriol.">
        <title>Role of an Archaeal PitA Transporter in the Copper and Arsenic Resistance of Metallosphaera sedula, an Extreme Thermoacidophile.</title>
        <authorList>
            <person name="McCarthy S."/>
            <person name="Ai C."/>
            <person name="Wheaton G."/>
            <person name="Tevatia R."/>
            <person name="Eckrich V."/>
            <person name="Kelly R."/>
            <person name="Blum P."/>
        </authorList>
    </citation>
    <scope>NUCLEOTIDE SEQUENCE [LARGE SCALE GENOMIC DNA]</scope>
    <source>
        <strain evidence="1 7">CuR1</strain>
    </source>
</reference>
<dbReference type="GeneID" id="97613996"/>
<evidence type="ECO:0000313" key="1">
    <source>
        <dbReference type="EMBL" id="AIM27085.1"/>
    </source>
</evidence>
<dbReference type="EMBL" id="CP012176">
    <property type="protein sequence ID" value="AKV82977.1"/>
    <property type="molecule type" value="Genomic_DNA"/>
</dbReference>
<evidence type="ECO:0000313" key="12">
    <source>
        <dbReference type="Proteomes" id="UP000068832"/>
    </source>
</evidence>
<dbReference type="Proteomes" id="UP000062398">
    <property type="component" value="Chromosome"/>
</dbReference>
<proteinExistence type="predicted"/>
<evidence type="ECO:0000313" key="3">
    <source>
        <dbReference type="EMBL" id="AKV76237.1"/>
    </source>
</evidence>
<evidence type="ECO:0000313" key="11">
    <source>
        <dbReference type="Proteomes" id="UP000062475"/>
    </source>
</evidence>
<evidence type="ECO:0000313" key="4">
    <source>
        <dbReference type="EMBL" id="AKV78490.1"/>
    </source>
</evidence>
<evidence type="ECO:0000313" key="6">
    <source>
        <dbReference type="EMBL" id="AKV82977.1"/>
    </source>
</evidence>
<accession>A0A088E711</accession>
<dbReference type="PATRIC" id="fig|43687.5.peg.956"/>
<protein>
    <recommendedName>
        <fullName evidence="13">PaREP1 domain containing protein</fullName>
    </recommendedName>
</protein>
<dbReference type="AlphaFoldDB" id="A0A088E711"/>
<dbReference type="RefSeq" id="WP_012020886.1">
    <property type="nucleotide sequence ID" value="NZ_CP008822.1"/>
</dbReference>
<dbReference type="Proteomes" id="UP000061362">
    <property type="component" value="Chromosome"/>
</dbReference>
<reference evidence="9 10" key="2">
    <citation type="journal article" date="2015" name="Genome Announc.">
        <title>Complete Genome Sequences of Evolved Arsenate-Resistant Metallosphaera sedula Strains.</title>
        <authorList>
            <person name="Ai C."/>
            <person name="McCarthy S."/>
            <person name="Schackwitz W."/>
            <person name="Martin J."/>
            <person name="Lipzen A."/>
            <person name="Blum P."/>
        </authorList>
    </citation>
    <scope>NUCLEOTIDE SEQUENCE [LARGE SCALE GENOMIC DNA]</scope>
    <source>
        <strain evidence="4 10">ARS120-1</strain>
        <strain evidence="5 9">ARS120-2</strain>
        <strain evidence="2 12">ARS50-1</strain>
        <strain evidence="3 11">ARS50-2</strain>
    </source>
</reference>
<dbReference type="EMBL" id="CP012172">
    <property type="protein sequence ID" value="AKV73998.1"/>
    <property type="molecule type" value="Genomic_DNA"/>
</dbReference>
<organism evidence="1 7">
    <name type="scientific">Metallosphaera sedula</name>
    <dbReference type="NCBI Taxonomy" id="43687"/>
    <lineage>
        <taxon>Archaea</taxon>
        <taxon>Thermoproteota</taxon>
        <taxon>Thermoprotei</taxon>
        <taxon>Sulfolobales</taxon>
        <taxon>Sulfolobaceae</taxon>
        <taxon>Metallosphaera</taxon>
    </lineage>
</organism>